<name>A0A0P7U9M4_SCLFO</name>
<protein>
    <recommendedName>
        <fullName evidence="5">Tubulin--tyrosine ligase-like protein 9</fullName>
    </recommendedName>
</protein>
<dbReference type="GO" id="GO:0015631">
    <property type="term" value="F:tubulin binding"/>
    <property type="evidence" value="ECO:0007669"/>
    <property type="project" value="TreeGrafter"/>
</dbReference>
<dbReference type="InterPro" id="IPR004344">
    <property type="entry name" value="TTL/TTLL_fam"/>
</dbReference>
<gene>
    <name evidence="6" type="ORF">Z043_126007</name>
</gene>
<dbReference type="AlphaFoldDB" id="A0A0P7U9M4"/>
<dbReference type="GO" id="GO:0036064">
    <property type="term" value="C:ciliary basal body"/>
    <property type="evidence" value="ECO:0007669"/>
    <property type="project" value="TreeGrafter"/>
</dbReference>
<dbReference type="Proteomes" id="UP000034805">
    <property type="component" value="Unassembled WGS sequence"/>
</dbReference>
<reference evidence="6 7" key="1">
    <citation type="submission" date="2015-08" db="EMBL/GenBank/DDBJ databases">
        <title>The genome of the Asian arowana (Scleropages formosus).</title>
        <authorList>
            <person name="Tan M.H."/>
            <person name="Gan H.M."/>
            <person name="Croft L.J."/>
            <person name="Austin C.M."/>
        </authorList>
    </citation>
    <scope>NUCLEOTIDE SEQUENCE [LARGE SCALE GENOMIC DNA]</scope>
    <source>
        <strain evidence="6">Aro1</strain>
    </source>
</reference>
<evidence type="ECO:0000256" key="5">
    <source>
        <dbReference type="ARBA" id="ARBA00030445"/>
    </source>
</evidence>
<keyword evidence="3" id="KW-0547">Nucleotide-binding</keyword>
<dbReference type="PANTHER" id="PTHR12241">
    <property type="entry name" value="TUBULIN POLYGLUTAMYLASE"/>
    <property type="match status" value="1"/>
</dbReference>
<accession>A0A0P7U9M4</accession>
<dbReference type="Pfam" id="PF03133">
    <property type="entry name" value="TTL"/>
    <property type="match status" value="1"/>
</dbReference>
<comment type="similarity">
    <text evidence="1">Belongs to the tubulin--tyrosine ligase family.</text>
</comment>
<dbReference type="GO" id="GO:0000226">
    <property type="term" value="P:microtubule cytoskeleton organization"/>
    <property type="evidence" value="ECO:0007669"/>
    <property type="project" value="TreeGrafter"/>
</dbReference>
<evidence type="ECO:0000256" key="4">
    <source>
        <dbReference type="ARBA" id="ARBA00022840"/>
    </source>
</evidence>
<keyword evidence="2" id="KW-0436">Ligase</keyword>
<keyword evidence="4" id="KW-0067">ATP-binding</keyword>
<dbReference type="SUPFAM" id="SSF56059">
    <property type="entry name" value="Glutathione synthetase ATP-binding domain-like"/>
    <property type="match status" value="1"/>
</dbReference>
<dbReference type="PANTHER" id="PTHR12241:SF39">
    <property type="entry name" value="TUBULIN POLYGLUTAMYLASE TTLL9-RELATED"/>
    <property type="match status" value="1"/>
</dbReference>
<dbReference type="EMBL" id="JARO02021754">
    <property type="protein sequence ID" value="KPP56380.1"/>
    <property type="molecule type" value="Genomic_DNA"/>
</dbReference>
<organism evidence="6 7">
    <name type="scientific">Scleropages formosus</name>
    <name type="common">Asian bonytongue</name>
    <name type="synonym">Osteoglossum formosum</name>
    <dbReference type="NCBI Taxonomy" id="113540"/>
    <lineage>
        <taxon>Eukaryota</taxon>
        <taxon>Metazoa</taxon>
        <taxon>Chordata</taxon>
        <taxon>Craniata</taxon>
        <taxon>Vertebrata</taxon>
        <taxon>Euteleostomi</taxon>
        <taxon>Actinopterygii</taxon>
        <taxon>Neopterygii</taxon>
        <taxon>Teleostei</taxon>
        <taxon>Osteoglossocephala</taxon>
        <taxon>Osteoglossomorpha</taxon>
        <taxon>Osteoglossiformes</taxon>
        <taxon>Osteoglossidae</taxon>
        <taxon>Scleropages</taxon>
    </lineage>
</organism>
<evidence type="ECO:0000313" key="7">
    <source>
        <dbReference type="Proteomes" id="UP000034805"/>
    </source>
</evidence>
<evidence type="ECO:0000313" key="6">
    <source>
        <dbReference type="EMBL" id="KPP56380.1"/>
    </source>
</evidence>
<dbReference type="GO" id="GO:0070740">
    <property type="term" value="F:tubulin-glutamic acid ligase activity"/>
    <property type="evidence" value="ECO:0007669"/>
    <property type="project" value="TreeGrafter"/>
</dbReference>
<dbReference type="Gene3D" id="3.30.470.20">
    <property type="entry name" value="ATP-grasp fold, B domain"/>
    <property type="match status" value="1"/>
</dbReference>
<dbReference type="PROSITE" id="PS51221">
    <property type="entry name" value="TTL"/>
    <property type="match status" value="1"/>
</dbReference>
<evidence type="ECO:0000256" key="1">
    <source>
        <dbReference type="ARBA" id="ARBA00006820"/>
    </source>
</evidence>
<comment type="caution">
    <text evidence="6">The sequence shown here is derived from an EMBL/GenBank/DDBJ whole genome shotgun (WGS) entry which is preliminary data.</text>
</comment>
<evidence type="ECO:0000256" key="3">
    <source>
        <dbReference type="ARBA" id="ARBA00022741"/>
    </source>
</evidence>
<evidence type="ECO:0000256" key="2">
    <source>
        <dbReference type="ARBA" id="ARBA00022598"/>
    </source>
</evidence>
<sequence length="234" mass="27559">MSSARGLDGSSDGEWDFNWCDVGWLRENFDHSYMEEHVRICHFRNHYELTHKNLMVKNLKRYRKTLEREAGRLEAAKCDFFPRTFVLPSEYPLFVEEFKRSPGNTWIMKPVARSQGKGIFLFRKLKDIIDWKKNGSRLEDQRDENQVERYVAQRYIENPYLISGRKFDLRVYVLVTSYVPLKAWLYRDGFARFSGTRFSLSSIDDQCILLTLGCTLQGTASSFLFSISHSSMPF</sequence>
<dbReference type="GO" id="GO:0005524">
    <property type="term" value="F:ATP binding"/>
    <property type="evidence" value="ECO:0007669"/>
    <property type="project" value="UniProtKB-KW"/>
</dbReference>
<proteinExistence type="inferred from homology"/>